<dbReference type="EMBL" id="JBHUOM010000012">
    <property type="protein sequence ID" value="MFD2935319.1"/>
    <property type="molecule type" value="Genomic_DNA"/>
</dbReference>
<keyword evidence="2" id="KW-1185">Reference proteome</keyword>
<reference evidence="2" key="1">
    <citation type="journal article" date="2019" name="Int. J. Syst. Evol. Microbiol.">
        <title>The Global Catalogue of Microorganisms (GCM) 10K type strain sequencing project: providing services to taxonomists for standard genome sequencing and annotation.</title>
        <authorList>
            <consortium name="The Broad Institute Genomics Platform"/>
            <consortium name="The Broad Institute Genome Sequencing Center for Infectious Disease"/>
            <person name="Wu L."/>
            <person name="Ma J."/>
        </authorList>
    </citation>
    <scope>NUCLEOTIDE SEQUENCE [LARGE SCALE GENOMIC DNA]</scope>
    <source>
        <strain evidence="2">KCTC 52490</strain>
    </source>
</reference>
<gene>
    <name evidence="1" type="ORF">ACFS25_16140</name>
</gene>
<protein>
    <recommendedName>
        <fullName evidence="3">Alpha/beta hydrolase</fullName>
    </recommendedName>
</protein>
<evidence type="ECO:0000313" key="1">
    <source>
        <dbReference type="EMBL" id="MFD2935319.1"/>
    </source>
</evidence>
<proteinExistence type="predicted"/>
<accession>A0ABW6AIJ9</accession>
<evidence type="ECO:0008006" key="3">
    <source>
        <dbReference type="Google" id="ProtNLM"/>
    </source>
</evidence>
<organism evidence="1 2">
    <name type="scientific">Spirosoma flavum</name>
    <dbReference type="NCBI Taxonomy" id="2048557"/>
    <lineage>
        <taxon>Bacteria</taxon>
        <taxon>Pseudomonadati</taxon>
        <taxon>Bacteroidota</taxon>
        <taxon>Cytophagia</taxon>
        <taxon>Cytophagales</taxon>
        <taxon>Cytophagaceae</taxon>
        <taxon>Spirosoma</taxon>
    </lineage>
</organism>
<name>A0ABW6AIJ9_9BACT</name>
<dbReference type="Proteomes" id="UP001597512">
    <property type="component" value="Unassembled WGS sequence"/>
</dbReference>
<evidence type="ECO:0000313" key="2">
    <source>
        <dbReference type="Proteomes" id="UP001597512"/>
    </source>
</evidence>
<sequence>MLTGVTIINSSCTNSKAMVQNGHNDSLLTFRSFGKGKPVFILSGGPGHTSFYMDSVAKRISQMGY</sequence>
<dbReference type="RefSeq" id="WP_381502990.1">
    <property type="nucleotide sequence ID" value="NZ_JBHUOM010000012.1"/>
</dbReference>
<comment type="caution">
    <text evidence="1">The sequence shown here is derived from an EMBL/GenBank/DDBJ whole genome shotgun (WGS) entry which is preliminary data.</text>
</comment>